<evidence type="ECO:0000313" key="6">
    <source>
        <dbReference type="EMBL" id="KAJ4810018.1"/>
    </source>
</evidence>
<dbReference type="PROSITE" id="PS00678">
    <property type="entry name" value="WD_REPEATS_1"/>
    <property type="match status" value="1"/>
</dbReference>
<evidence type="ECO:0000256" key="4">
    <source>
        <dbReference type="PROSITE-ProRule" id="PRU00221"/>
    </source>
</evidence>
<dbReference type="Pfam" id="PF00400">
    <property type="entry name" value="WD40"/>
    <property type="match status" value="3"/>
</dbReference>
<accession>A0AAV8H4X2</accession>
<dbReference type="AlphaFoldDB" id="A0AAV8H4X2"/>
<keyword evidence="3" id="KW-0677">Repeat</keyword>
<comment type="caution">
    <text evidence="6">The sequence shown here is derived from an EMBL/GenBank/DDBJ whole genome shotgun (WGS) entry which is preliminary data.</text>
</comment>
<dbReference type="SMART" id="SM00320">
    <property type="entry name" value="WD40"/>
    <property type="match status" value="6"/>
</dbReference>
<keyword evidence="7" id="KW-1185">Reference proteome</keyword>
<keyword evidence="2 4" id="KW-0853">WD repeat</keyword>
<dbReference type="EMBL" id="JAMFTS010000001">
    <property type="protein sequence ID" value="KAJ4810018.1"/>
    <property type="molecule type" value="Genomic_DNA"/>
</dbReference>
<organism evidence="6 7">
    <name type="scientific">Rhynchospora pubera</name>
    <dbReference type="NCBI Taxonomy" id="906938"/>
    <lineage>
        <taxon>Eukaryota</taxon>
        <taxon>Viridiplantae</taxon>
        <taxon>Streptophyta</taxon>
        <taxon>Embryophyta</taxon>
        <taxon>Tracheophyta</taxon>
        <taxon>Spermatophyta</taxon>
        <taxon>Magnoliopsida</taxon>
        <taxon>Liliopsida</taxon>
        <taxon>Poales</taxon>
        <taxon>Cyperaceae</taxon>
        <taxon>Cyperoideae</taxon>
        <taxon>Rhynchosporeae</taxon>
        <taxon>Rhynchospora</taxon>
    </lineage>
</organism>
<dbReference type="GO" id="GO:0000346">
    <property type="term" value="C:transcription export complex"/>
    <property type="evidence" value="ECO:0007669"/>
    <property type="project" value="TreeGrafter"/>
</dbReference>
<dbReference type="PANTHER" id="PTHR44411:SF1">
    <property type="entry name" value="THO COMPLEX SUBUNIT 6 HOMOLOG"/>
    <property type="match status" value="1"/>
</dbReference>
<feature type="repeat" description="WD" evidence="4">
    <location>
        <begin position="124"/>
        <end position="158"/>
    </location>
</feature>
<dbReference type="InterPro" id="IPR019775">
    <property type="entry name" value="WD40_repeat_CS"/>
</dbReference>
<dbReference type="PROSITE" id="PS50082">
    <property type="entry name" value="WD_REPEATS_2"/>
    <property type="match status" value="2"/>
</dbReference>
<dbReference type="Proteomes" id="UP001140206">
    <property type="component" value="Chromosome 1"/>
</dbReference>
<dbReference type="GO" id="GO:0006406">
    <property type="term" value="P:mRNA export from nucleus"/>
    <property type="evidence" value="ECO:0007669"/>
    <property type="project" value="TreeGrafter"/>
</dbReference>
<reference evidence="6" key="1">
    <citation type="submission" date="2022-08" db="EMBL/GenBank/DDBJ databases">
        <authorList>
            <person name="Marques A."/>
        </authorList>
    </citation>
    <scope>NUCLEOTIDE SEQUENCE</scope>
    <source>
        <strain evidence="6">RhyPub2mFocal</strain>
        <tissue evidence="6">Leaves</tissue>
    </source>
</reference>
<dbReference type="Gene3D" id="2.130.10.10">
    <property type="entry name" value="YVTN repeat-like/Quinoprotein amine dehydrogenase"/>
    <property type="match status" value="2"/>
</dbReference>
<dbReference type="InterPro" id="IPR042626">
    <property type="entry name" value="THOC6"/>
</dbReference>
<protein>
    <submittedName>
        <fullName evidence="6">THO complex subunit 6</fullName>
    </submittedName>
</protein>
<sequence>MGKKSRSGNNSSFPFPFPFQGPGDARQWDEAAYRRSLLSERRLAHRTIFRAAFAPSPLSLSSERHSLNLNLNPNDHLLQSSPSSPSPSLPDTLVTASSDGSVAAYSSSSSSSSSPLHFHQLAIIQAHQGPVYDLQFSGDHSHSLLFSAGDDGHIRAWKWTNVLNCKQGHHINPILDIVNPQQEDPWGARSPIPETNAIAVHQQEGCIFSAAGDGCAYAWDLDTGKCKTVFRGHQDYLHSVAVCKLSNQIVTGSEDGTSRIWDCRSGKCTNVISPNKKYKSGESSWVSSVAVDPSESWLACGSFGGLSVWSLVSNECIFNIEHPSPIQDVVFDNNQILSVGGEPVLSRHSINGSLISQVKCAPSSPFSVSLHSSGVVAVAGYGGPVDVISEYGSHLCTFSCIGFDDVA</sequence>
<dbReference type="GO" id="GO:0000347">
    <property type="term" value="C:THO complex"/>
    <property type="evidence" value="ECO:0007669"/>
    <property type="project" value="TreeGrafter"/>
</dbReference>
<dbReference type="InterPro" id="IPR036322">
    <property type="entry name" value="WD40_repeat_dom_sf"/>
</dbReference>
<gene>
    <name evidence="6" type="ORF">LUZ62_022584</name>
</gene>
<proteinExistence type="inferred from homology"/>
<feature type="repeat" description="WD" evidence="4">
    <location>
        <begin position="230"/>
        <end position="271"/>
    </location>
</feature>
<evidence type="ECO:0000256" key="5">
    <source>
        <dbReference type="SAM" id="MobiDB-lite"/>
    </source>
</evidence>
<evidence type="ECO:0000313" key="7">
    <source>
        <dbReference type="Proteomes" id="UP001140206"/>
    </source>
</evidence>
<dbReference type="PANTHER" id="PTHR44411">
    <property type="entry name" value="THO COMPLEX SUBUNIT 6 HOMOLOG"/>
    <property type="match status" value="1"/>
</dbReference>
<name>A0AAV8H4X2_9POAL</name>
<evidence type="ECO:0000256" key="1">
    <source>
        <dbReference type="ARBA" id="ARBA00009728"/>
    </source>
</evidence>
<dbReference type="SUPFAM" id="SSF50978">
    <property type="entry name" value="WD40 repeat-like"/>
    <property type="match status" value="1"/>
</dbReference>
<feature type="compositionally biased region" description="Low complexity" evidence="5">
    <location>
        <begin position="71"/>
        <end position="83"/>
    </location>
</feature>
<comment type="similarity">
    <text evidence="1">Belongs to the WD repeat THOC6 family.</text>
</comment>
<dbReference type="InterPro" id="IPR001680">
    <property type="entry name" value="WD40_rpt"/>
</dbReference>
<dbReference type="PROSITE" id="PS50294">
    <property type="entry name" value="WD_REPEATS_REGION"/>
    <property type="match status" value="2"/>
</dbReference>
<feature type="region of interest" description="Disordered" evidence="5">
    <location>
        <begin position="71"/>
        <end position="92"/>
    </location>
</feature>
<evidence type="ECO:0000256" key="3">
    <source>
        <dbReference type="ARBA" id="ARBA00022737"/>
    </source>
</evidence>
<evidence type="ECO:0000256" key="2">
    <source>
        <dbReference type="ARBA" id="ARBA00022574"/>
    </source>
</evidence>
<dbReference type="InterPro" id="IPR015943">
    <property type="entry name" value="WD40/YVTN_repeat-like_dom_sf"/>
</dbReference>